<evidence type="ECO:0000313" key="3">
    <source>
        <dbReference type="Proteomes" id="UP000029736"/>
    </source>
</evidence>
<evidence type="ECO:0008006" key="4">
    <source>
        <dbReference type="Google" id="ProtNLM"/>
    </source>
</evidence>
<protein>
    <recommendedName>
        <fullName evidence="4">PKD domain-containing protein</fullName>
    </recommendedName>
</protein>
<dbReference type="InterPro" id="IPR013783">
    <property type="entry name" value="Ig-like_fold"/>
</dbReference>
<keyword evidence="1" id="KW-0732">Signal</keyword>
<evidence type="ECO:0000313" key="2">
    <source>
        <dbReference type="EMBL" id="KGE86406.1"/>
    </source>
</evidence>
<dbReference type="SUPFAM" id="SSF49299">
    <property type="entry name" value="PKD domain"/>
    <property type="match status" value="1"/>
</dbReference>
<accession>A0A098S2Z8</accession>
<evidence type="ECO:0000256" key="1">
    <source>
        <dbReference type="SAM" id="SignalP"/>
    </source>
</evidence>
<comment type="caution">
    <text evidence="2">The sequence shown here is derived from an EMBL/GenBank/DDBJ whole genome shotgun (WGS) entry which is preliminary data.</text>
</comment>
<dbReference type="Gene3D" id="2.60.40.10">
    <property type="entry name" value="Immunoglobulins"/>
    <property type="match status" value="1"/>
</dbReference>
<dbReference type="PROSITE" id="PS51257">
    <property type="entry name" value="PROKAR_LIPOPROTEIN"/>
    <property type="match status" value="1"/>
</dbReference>
<name>A0A098S2Z8_9BACT</name>
<dbReference type="EMBL" id="JPOS01000079">
    <property type="protein sequence ID" value="KGE86406.1"/>
    <property type="molecule type" value="Genomic_DNA"/>
</dbReference>
<proteinExistence type="predicted"/>
<dbReference type="AlphaFoldDB" id="A0A098S2Z8"/>
<organism evidence="2 3">
    <name type="scientific">Phaeodactylibacter xiamenensis</name>
    <dbReference type="NCBI Taxonomy" id="1524460"/>
    <lineage>
        <taxon>Bacteria</taxon>
        <taxon>Pseudomonadati</taxon>
        <taxon>Bacteroidota</taxon>
        <taxon>Saprospiria</taxon>
        <taxon>Saprospirales</taxon>
        <taxon>Haliscomenobacteraceae</taxon>
        <taxon>Phaeodactylibacter</taxon>
    </lineage>
</organism>
<feature type="chain" id="PRO_5001939797" description="PKD domain-containing protein" evidence="1">
    <location>
        <begin position="20"/>
        <end position="228"/>
    </location>
</feature>
<dbReference type="STRING" id="1524460.IX84_21690"/>
<dbReference type="Proteomes" id="UP000029736">
    <property type="component" value="Unassembled WGS sequence"/>
</dbReference>
<gene>
    <name evidence="2" type="ORF">IX84_21690</name>
</gene>
<dbReference type="CDD" id="cd00146">
    <property type="entry name" value="PKD"/>
    <property type="match status" value="1"/>
</dbReference>
<keyword evidence="3" id="KW-1185">Reference proteome</keyword>
<reference evidence="2 3" key="1">
    <citation type="journal article" date="2014" name="Int. J. Syst. Evol. Microbiol.">
        <title>Phaeodactylibacter xiamenensis gen. nov., sp. nov., a member of the family Saprospiraceae isolated from the marine alga Phaeodactylum tricornutum.</title>
        <authorList>
            <person name="Chen Z.Jr."/>
            <person name="Lei X."/>
            <person name="Lai Q."/>
            <person name="Li Y."/>
            <person name="Zhang B."/>
            <person name="Zhang J."/>
            <person name="Zhang H."/>
            <person name="Yang L."/>
            <person name="Zheng W."/>
            <person name="Tian Y."/>
            <person name="Yu Z."/>
            <person name="Xu H.Jr."/>
            <person name="Zheng T."/>
        </authorList>
    </citation>
    <scope>NUCLEOTIDE SEQUENCE [LARGE SCALE GENOMIC DNA]</scope>
    <source>
        <strain evidence="2 3">KD52</strain>
    </source>
</reference>
<sequence length="228" mass="24781">MVTNRLVGLLLLFALGCAACNPEGDNPGGNAEIELQIGGTDVYEDTLKFGHGATLQIPFRILGSEGSTELSMSRLEGGLVMYDGQVLNNTTVVLDWSEGDVIFRPLEAGVHSFFLEARAASGSSSTAVIEIIAMENQRPQVRVTAAWVAEASPYHVRIDAGESLDTDADWGGSVIAYEFDLIGFYKTVTSRSLLDYIYPKPGRYQISVRVQDNDEAWSDPVVIDVEVE</sequence>
<feature type="signal peptide" evidence="1">
    <location>
        <begin position="1"/>
        <end position="19"/>
    </location>
</feature>
<dbReference type="InterPro" id="IPR035986">
    <property type="entry name" value="PKD_dom_sf"/>
</dbReference>